<protein>
    <recommendedName>
        <fullName evidence="3">Heterokaryon incompatibility domain-containing protein</fullName>
    </recommendedName>
</protein>
<proteinExistence type="predicted"/>
<evidence type="ECO:0000313" key="2">
    <source>
        <dbReference type="Proteomes" id="UP001301958"/>
    </source>
</evidence>
<sequence>MPELNNCYEKHQDCPTRHSSELPRRVLDVGSPSEMSCRLRLYQPERNQTGEYVALSYCWGPAGQNLVTTTSNIDLHLDAINKDQLPKAISDAI</sequence>
<reference evidence="1" key="1">
    <citation type="journal article" date="2023" name="Mol. Phylogenet. Evol.">
        <title>Genome-scale phylogeny and comparative genomics of the fungal order Sordariales.</title>
        <authorList>
            <person name="Hensen N."/>
            <person name="Bonometti L."/>
            <person name="Westerberg I."/>
            <person name="Brannstrom I.O."/>
            <person name="Guillou S."/>
            <person name="Cros-Aarteil S."/>
            <person name="Calhoun S."/>
            <person name="Haridas S."/>
            <person name="Kuo A."/>
            <person name="Mondo S."/>
            <person name="Pangilinan J."/>
            <person name="Riley R."/>
            <person name="LaButti K."/>
            <person name="Andreopoulos B."/>
            <person name="Lipzen A."/>
            <person name="Chen C."/>
            <person name="Yan M."/>
            <person name="Daum C."/>
            <person name="Ng V."/>
            <person name="Clum A."/>
            <person name="Steindorff A."/>
            <person name="Ohm R.A."/>
            <person name="Martin F."/>
            <person name="Silar P."/>
            <person name="Natvig D.O."/>
            <person name="Lalanne C."/>
            <person name="Gautier V."/>
            <person name="Ament-Velasquez S.L."/>
            <person name="Kruys A."/>
            <person name="Hutchinson M.I."/>
            <person name="Powell A.J."/>
            <person name="Barry K."/>
            <person name="Miller A.N."/>
            <person name="Grigoriev I.V."/>
            <person name="Debuchy R."/>
            <person name="Gladieux P."/>
            <person name="Hiltunen Thoren M."/>
            <person name="Johannesson H."/>
        </authorList>
    </citation>
    <scope>NUCLEOTIDE SEQUENCE</scope>
    <source>
        <strain evidence="1">CBS 990.96</strain>
    </source>
</reference>
<name>A0AAN7BGD6_9PEZI</name>
<dbReference type="AlphaFoldDB" id="A0AAN7BGD6"/>
<accession>A0AAN7BGD6</accession>
<evidence type="ECO:0008006" key="3">
    <source>
        <dbReference type="Google" id="ProtNLM"/>
    </source>
</evidence>
<dbReference type="PANTHER" id="PTHR33112">
    <property type="entry name" value="DOMAIN PROTEIN, PUTATIVE-RELATED"/>
    <property type="match status" value="1"/>
</dbReference>
<gene>
    <name evidence="1" type="ORF">QBC38DRAFT_493314</name>
</gene>
<dbReference type="PANTHER" id="PTHR33112:SF16">
    <property type="entry name" value="HETEROKARYON INCOMPATIBILITY DOMAIN-CONTAINING PROTEIN"/>
    <property type="match status" value="1"/>
</dbReference>
<evidence type="ECO:0000313" key="1">
    <source>
        <dbReference type="EMBL" id="KAK4220840.1"/>
    </source>
</evidence>
<organism evidence="1 2">
    <name type="scientific">Podospora fimiseda</name>
    <dbReference type="NCBI Taxonomy" id="252190"/>
    <lineage>
        <taxon>Eukaryota</taxon>
        <taxon>Fungi</taxon>
        <taxon>Dikarya</taxon>
        <taxon>Ascomycota</taxon>
        <taxon>Pezizomycotina</taxon>
        <taxon>Sordariomycetes</taxon>
        <taxon>Sordariomycetidae</taxon>
        <taxon>Sordariales</taxon>
        <taxon>Podosporaceae</taxon>
        <taxon>Podospora</taxon>
    </lineage>
</organism>
<dbReference type="Proteomes" id="UP001301958">
    <property type="component" value="Unassembled WGS sequence"/>
</dbReference>
<keyword evidence="2" id="KW-1185">Reference proteome</keyword>
<comment type="caution">
    <text evidence="1">The sequence shown here is derived from an EMBL/GenBank/DDBJ whole genome shotgun (WGS) entry which is preliminary data.</text>
</comment>
<dbReference type="EMBL" id="MU865629">
    <property type="protein sequence ID" value="KAK4220840.1"/>
    <property type="molecule type" value="Genomic_DNA"/>
</dbReference>
<reference evidence="1" key="2">
    <citation type="submission" date="2023-05" db="EMBL/GenBank/DDBJ databases">
        <authorList>
            <consortium name="Lawrence Berkeley National Laboratory"/>
            <person name="Steindorff A."/>
            <person name="Hensen N."/>
            <person name="Bonometti L."/>
            <person name="Westerberg I."/>
            <person name="Brannstrom I.O."/>
            <person name="Guillou S."/>
            <person name="Cros-Aarteil S."/>
            <person name="Calhoun S."/>
            <person name="Haridas S."/>
            <person name="Kuo A."/>
            <person name="Mondo S."/>
            <person name="Pangilinan J."/>
            <person name="Riley R."/>
            <person name="Labutti K."/>
            <person name="Andreopoulos B."/>
            <person name="Lipzen A."/>
            <person name="Chen C."/>
            <person name="Yanf M."/>
            <person name="Daum C."/>
            <person name="Ng V."/>
            <person name="Clum A."/>
            <person name="Ohm R."/>
            <person name="Martin F."/>
            <person name="Silar P."/>
            <person name="Natvig D."/>
            <person name="Lalanne C."/>
            <person name="Gautier V."/>
            <person name="Ament-Velasquez S.L."/>
            <person name="Kruys A."/>
            <person name="Hutchinson M.I."/>
            <person name="Powell A.J."/>
            <person name="Barry K."/>
            <person name="Miller A.N."/>
            <person name="Grigoriev I.V."/>
            <person name="Debuchy R."/>
            <person name="Gladieux P."/>
            <person name="Thoren M.H."/>
            <person name="Johannesson H."/>
        </authorList>
    </citation>
    <scope>NUCLEOTIDE SEQUENCE</scope>
    <source>
        <strain evidence="1">CBS 990.96</strain>
    </source>
</reference>